<keyword evidence="3" id="KW-1185">Reference proteome</keyword>
<name>A0A5B9MKM3_9BACT</name>
<evidence type="ECO:0000256" key="1">
    <source>
        <dbReference type="SAM" id="SignalP"/>
    </source>
</evidence>
<proteinExistence type="predicted"/>
<dbReference type="KEGG" id="smam:Mal15_42850"/>
<reference evidence="2 3" key="1">
    <citation type="submission" date="2019-02" db="EMBL/GenBank/DDBJ databases">
        <title>Planctomycetal bacteria perform biofilm scaping via a novel small molecule.</title>
        <authorList>
            <person name="Jeske O."/>
            <person name="Boedeker C."/>
            <person name="Wiegand S."/>
            <person name="Breitling P."/>
            <person name="Kallscheuer N."/>
            <person name="Jogler M."/>
            <person name="Rohde M."/>
            <person name="Petersen J."/>
            <person name="Medema M.H."/>
            <person name="Surup F."/>
            <person name="Jogler C."/>
        </authorList>
    </citation>
    <scope>NUCLEOTIDE SEQUENCE [LARGE SCALE GENOMIC DNA]</scope>
    <source>
        <strain evidence="2 3">Mal15</strain>
    </source>
</reference>
<feature type="chain" id="PRO_5022812506" description="TIGR03067 domain-containing protein" evidence="1">
    <location>
        <begin position="25"/>
        <end position="142"/>
    </location>
</feature>
<keyword evidence="1" id="KW-0732">Signal</keyword>
<dbReference type="EMBL" id="CP036264">
    <property type="protein sequence ID" value="QEG00215.1"/>
    <property type="molecule type" value="Genomic_DNA"/>
</dbReference>
<evidence type="ECO:0008006" key="4">
    <source>
        <dbReference type="Google" id="ProtNLM"/>
    </source>
</evidence>
<protein>
    <recommendedName>
        <fullName evidence="4">TIGR03067 domain-containing protein</fullName>
    </recommendedName>
</protein>
<gene>
    <name evidence="2" type="ORF">Mal15_42850</name>
</gene>
<dbReference type="NCBIfam" id="TIGR03067">
    <property type="entry name" value="Planc_TIGR03067"/>
    <property type="match status" value="1"/>
</dbReference>
<sequence length="142" mass="15562" precursor="true">MRFVSAVLGLCLVATLILTSPACAAESDMERLQGDWTAEVETDSGKKKATLTVAGKKIRFDGPDGREWYEGTFDIDEEAKPKRISVLINDCPIDEFKKQTVEGIYTLDADRWTVCATAPGAPEGPSGFDDEKARTIVFKKAK</sequence>
<dbReference type="InterPro" id="IPR017504">
    <property type="entry name" value="CHP03067_Planctomycetes"/>
</dbReference>
<feature type="signal peptide" evidence="1">
    <location>
        <begin position="1"/>
        <end position="24"/>
    </location>
</feature>
<dbReference type="Proteomes" id="UP000321353">
    <property type="component" value="Chromosome"/>
</dbReference>
<organism evidence="2 3">
    <name type="scientific">Stieleria maiorica</name>
    <dbReference type="NCBI Taxonomy" id="2795974"/>
    <lineage>
        <taxon>Bacteria</taxon>
        <taxon>Pseudomonadati</taxon>
        <taxon>Planctomycetota</taxon>
        <taxon>Planctomycetia</taxon>
        <taxon>Pirellulales</taxon>
        <taxon>Pirellulaceae</taxon>
        <taxon>Stieleria</taxon>
    </lineage>
</organism>
<dbReference type="RefSeq" id="WP_167546941.1">
    <property type="nucleotide sequence ID" value="NZ_CP036264.1"/>
</dbReference>
<dbReference type="AlphaFoldDB" id="A0A5B9MKM3"/>
<evidence type="ECO:0000313" key="2">
    <source>
        <dbReference type="EMBL" id="QEG00215.1"/>
    </source>
</evidence>
<accession>A0A5B9MKM3</accession>
<evidence type="ECO:0000313" key="3">
    <source>
        <dbReference type="Proteomes" id="UP000321353"/>
    </source>
</evidence>